<keyword evidence="9" id="KW-0812">Transmembrane</keyword>
<evidence type="ECO:0000256" key="2">
    <source>
        <dbReference type="ARBA" id="ARBA00010617"/>
    </source>
</evidence>
<evidence type="ECO:0000256" key="8">
    <source>
        <dbReference type="PIRSR" id="PIRSR602401-1"/>
    </source>
</evidence>
<evidence type="ECO:0000256" key="5">
    <source>
        <dbReference type="ARBA" id="ARBA00023002"/>
    </source>
</evidence>
<feature type="transmembrane region" description="Helical" evidence="9">
    <location>
        <begin position="6"/>
        <end position="24"/>
    </location>
</feature>
<evidence type="ECO:0000256" key="9">
    <source>
        <dbReference type="SAM" id="Phobius"/>
    </source>
</evidence>
<dbReference type="Proteomes" id="UP000504610">
    <property type="component" value="Chromosome 8"/>
</dbReference>
<evidence type="ECO:0000256" key="3">
    <source>
        <dbReference type="ARBA" id="ARBA00022617"/>
    </source>
</evidence>
<dbReference type="PRINTS" id="PR00385">
    <property type="entry name" value="P450"/>
</dbReference>
<dbReference type="InterPro" id="IPR036396">
    <property type="entry name" value="Cyt_P450_sf"/>
</dbReference>
<evidence type="ECO:0000313" key="12">
    <source>
        <dbReference type="RefSeq" id="XP_056857225.1"/>
    </source>
</evidence>
<keyword evidence="9" id="KW-0472">Membrane</keyword>
<dbReference type="Pfam" id="PF00067">
    <property type="entry name" value="p450"/>
    <property type="match status" value="1"/>
</dbReference>
<dbReference type="PANTHER" id="PTHR24296">
    <property type="entry name" value="CYTOCHROME P450"/>
    <property type="match status" value="1"/>
</dbReference>
<keyword evidence="4 8" id="KW-0479">Metal-binding</keyword>
<evidence type="ECO:0000256" key="4">
    <source>
        <dbReference type="ARBA" id="ARBA00022723"/>
    </source>
</evidence>
<dbReference type="OrthoDB" id="1470350at2759"/>
<dbReference type="GeneID" id="108821500"/>
<proteinExistence type="inferred from homology"/>
<keyword evidence="10" id="KW-1185">Reference proteome</keyword>
<evidence type="ECO:0000313" key="11">
    <source>
        <dbReference type="RefSeq" id="XP_018450025.1"/>
    </source>
</evidence>
<dbReference type="GO" id="GO:0005506">
    <property type="term" value="F:iron ion binding"/>
    <property type="evidence" value="ECO:0007669"/>
    <property type="project" value="InterPro"/>
</dbReference>
<accession>A0A6J0KQ38</accession>
<dbReference type="SUPFAM" id="SSF48264">
    <property type="entry name" value="Cytochrome P450"/>
    <property type="match status" value="1"/>
</dbReference>
<keyword evidence="6 8" id="KW-0408">Iron</keyword>
<evidence type="ECO:0000313" key="10">
    <source>
        <dbReference type="Proteomes" id="UP000504610"/>
    </source>
</evidence>
<dbReference type="GO" id="GO:0020037">
    <property type="term" value="F:heme binding"/>
    <property type="evidence" value="ECO:0007669"/>
    <property type="project" value="InterPro"/>
</dbReference>
<organism evidence="10 11">
    <name type="scientific">Raphanus sativus</name>
    <name type="common">Radish</name>
    <name type="synonym">Raphanus raphanistrum var. sativus</name>
    <dbReference type="NCBI Taxonomy" id="3726"/>
    <lineage>
        <taxon>Eukaryota</taxon>
        <taxon>Viridiplantae</taxon>
        <taxon>Streptophyta</taxon>
        <taxon>Embryophyta</taxon>
        <taxon>Tracheophyta</taxon>
        <taxon>Spermatophyta</taxon>
        <taxon>Magnoliopsida</taxon>
        <taxon>eudicotyledons</taxon>
        <taxon>Gunneridae</taxon>
        <taxon>Pentapetalae</taxon>
        <taxon>rosids</taxon>
        <taxon>malvids</taxon>
        <taxon>Brassicales</taxon>
        <taxon>Brassicaceae</taxon>
        <taxon>Brassiceae</taxon>
        <taxon>Raphanus</taxon>
    </lineage>
</organism>
<keyword evidence="9" id="KW-1133">Transmembrane helix</keyword>
<reference evidence="10" key="1">
    <citation type="journal article" date="2019" name="Database">
        <title>The radish genome database (RadishGD): an integrated information resource for radish genomics.</title>
        <authorList>
            <person name="Yu H.J."/>
            <person name="Baek S."/>
            <person name="Lee Y.J."/>
            <person name="Cho A."/>
            <person name="Mun J.H."/>
        </authorList>
    </citation>
    <scope>NUCLEOTIDE SEQUENCE [LARGE SCALE GENOMIC DNA]</scope>
    <source>
        <strain evidence="10">cv. WK10039</strain>
    </source>
</reference>
<comment type="cofactor">
    <cofactor evidence="1 8">
        <name>heme</name>
        <dbReference type="ChEBI" id="CHEBI:30413"/>
    </cofactor>
</comment>
<dbReference type="KEGG" id="rsz:130506575"/>
<comment type="similarity">
    <text evidence="2">Belongs to the cytochrome P450 family.</text>
</comment>
<dbReference type="InterPro" id="IPR002401">
    <property type="entry name" value="Cyt_P450_E_grp-I"/>
</dbReference>
<evidence type="ECO:0000256" key="1">
    <source>
        <dbReference type="ARBA" id="ARBA00001971"/>
    </source>
</evidence>
<reference evidence="11 12" key="2">
    <citation type="submission" date="2025-04" db="UniProtKB">
        <authorList>
            <consortium name="RefSeq"/>
        </authorList>
    </citation>
    <scope>IDENTIFICATION</scope>
    <source>
        <tissue evidence="11 12">Leaf</tissue>
    </source>
</reference>
<dbReference type="GO" id="GO:0016705">
    <property type="term" value="F:oxidoreductase activity, acting on paired donors, with incorporation or reduction of molecular oxygen"/>
    <property type="evidence" value="ECO:0007669"/>
    <property type="project" value="InterPro"/>
</dbReference>
<keyword evidence="7" id="KW-0503">Monooxygenase</keyword>
<dbReference type="InterPro" id="IPR001128">
    <property type="entry name" value="Cyt_P450"/>
</dbReference>
<dbReference type="RefSeq" id="XP_056857225.1">
    <property type="nucleotide sequence ID" value="XM_057001245.1"/>
</dbReference>
<evidence type="ECO:0000256" key="6">
    <source>
        <dbReference type="ARBA" id="ARBA00023004"/>
    </source>
</evidence>
<keyword evidence="3 8" id="KW-0349">Heme</keyword>
<evidence type="ECO:0000256" key="7">
    <source>
        <dbReference type="ARBA" id="ARBA00023033"/>
    </source>
</evidence>
<feature type="binding site" description="axial binding residue" evidence="8">
    <location>
        <position position="454"/>
    </location>
    <ligand>
        <name>heme</name>
        <dbReference type="ChEBI" id="CHEBI:30413"/>
    </ligand>
    <ligandPart>
        <name>Fe</name>
        <dbReference type="ChEBI" id="CHEBI:18248"/>
    </ligandPart>
</feature>
<name>A0A6J0KQ38_RAPSA</name>
<sequence>MAFISLFGAFIASFCFLIVSYFLNQKTFGYLQIKKTLQRYPWNWPILGMFPGLLVRIHRINDSVEVLENSNMTFPFKGPWFAGKDVLITVDPANIQHIVSSNFSNYIKGEEFKEIFEVYRDGLVNSDGDRASKLKKCYQALLHDQGFQRLSTSATTSKLKDVLLPLFDHFAEEGTVVDLQDVFRRFTFDTALVTITGSDRRYLSTEMREDEFVKAFEDVGEAIVYRHLTPRFFWKLQKWIGFGPEKKMVEAEALIDRVCAKYILAKRDELQQQGISQHEDVLTFFMKLDTTKYELSDPIDDKFLRDVILGFIVAGRDTVVSALSWFFWLLSENPQVTTLIREEINKNLPRTGCGHENLDKLVYLHATLYETMRLYPPLPFQRKSSIKSDVLPSGHKVDADSPIMIFLYAMGRIRAIWGEDAWEFKPERWVSDTGELRHEPSHKFFPFYAGPRTCLGKHTVMNHLKIIVVEVLQNYDIEVVKGHKIEPLPGLTLHMKHGLRVKLAKRCSA</sequence>
<dbReference type="Gene3D" id="1.10.630.10">
    <property type="entry name" value="Cytochrome P450"/>
    <property type="match status" value="1"/>
</dbReference>
<dbReference type="CDD" id="cd11064">
    <property type="entry name" value="CYP86A"/>
    <property type="match status" value="1"/>
</dbReference>
<dbReference type="KEGG" id="rsz:108821500"/>
<protein>
    <submittedName>
        <fullName evidence="11 12">Alkane hydroxylase MAH1-like</fullName>
    </submittedName>
</protein>
<dbReference type="GO" id="GO:0004497">
    <property type="term" value="F:monooxygenase activity"/>
    <property type="evidence" value="ECO:0007669"/>
    <property type="project" value="UniProtKB-KW"/>
</dbReference>
<gene>
    <name evidence="11" type="primary">LOC108821500</name>
    <name evidence="12" type="synonym">LOC130506575</name>
</gene>
<dbReference type="PRINTS" id="PR00463">
    <property type="entry name" value="EP450I"/>
</dbReference>
<dbReference type="RefSeq" id="XP_018450025.1">
    <property type="nucleotide sequence ID" value="XM_018594523.2"/>
</dbReference>
<keyword evidence="5" id="KW-0560">Oxidoreductase</keyword>
<dbReference type="AlphaFoldDB" id="A0A6J0KQ38"/>